<dbReference type="Proteomes" id="UP000481807">
    <property type="component" value="Unassembled WGS sequence"/>
</dbReference>
<accession>A0A364UST3</accession>
<evidence type="ECO:0000313" key="8">
    <source>
        <dbReference type="Proteomes" id="UP000261016"/>
    </source>
</evidence>
<dbReference type="Pfam" id="PF03992">
    <property type="entry name" value="ABM"/>
    <property type="match status" value="2"/>
</dbReference>
<dbReference type="AlphaFoldDB" id="A0A364UST3"/>
<dbReference type="PROSITE" id="PS51725">
    <property type="entry name" value="ABM"/>
    <property type="match status" value="2"/>
</dbReference>
<gene>
    <name evidence="6" type="ORF">D3Z30_08110</name>
    <name evidence="7" type="ORF">DXC19_08050</name>
    <name evidence="5" type="ORF">G8J23_11910</name>
</gene>
<evidence type="ECO:0000313" key="5">
    <source>
        <dbReference type="EMBL" id="MCG6226680.1"/>
    </source>
</evidence>
<comment type="similarity">
    <text evidence="1">Belongs to the TRAP family.</text>
</comment>
<evidence type="ECO:0000256" key="2">
    <source>
        <dbReference type="ARBA" id="ARBA00018486"/>
    </source>
</evidence>
<dbReference type="RefSeq" id="WP_019235755.1">
    <property type="nucleotide sequence ID" value="NZ_CABMFV010000003.1"/>
</dbReference>
<proteinExistence type="inferred from homology"/>
<evidence type="ECO:0000313" key="6">
    <source>
        <dbReference type="EMBL" id="NBH30946.1"/>
    </source>
</evidence>
<name>A0A364UST3_STAWA</name>
<dbReference type="InterPro" id="IPR011008">
    <property type="entry name" value="Dimeric_a/b-barrel"/>
</dbReference>
<reference evidence="6 9" key="2">
    <citation type="submission" date="2018-08" db="EMBL/GenBank/DDBJ databases">
        <title>Murine metabolic-syndrome-specific gut microbial biobank.</title>
        <authorList>
            <person name="Liu C."/>
        </authorList>
    </citation>
    <scope>NUCLEOTIDE SEQUENCE [LARGE SCALE GENOMIC DNA]</scope>
    <source>
        <strain evidence="6 9">1XD21-27</strain>
    </source>
</reference>
<feature type="domain" description="ABM" evidence="4">
    <location>
        <begin position="123"/>
        <end position="211"/>
    </location>
</feature>
<feature type="domain" description="ABM" evidence="4">
    <location>
        <begin position="13"/>
        <end position="100"/>
    </location>
</feature>
<reference evidence="5 10" key="3">
    <citation type="submission" date="2020-03" db="EMBL/GenBank/DDBJ databases">
        <title>Comparative genetics of Staphylococcus warneri persistents from caprine mastitis.</title>
        <authorList>
            <person name="Franca C.A."/>
            <person name="Rosa D.S."/>
            <person name="Silva A."/>
            <person name="Rodrigues D.L.N."/>
            <person name="Santos R.G."/>
            <person name="Castillo R.E.H."/>
            <person name="Moreira M.A.S."/>
            <person name="Lima M.C."/>
            <person name="Gouveia G.V."/>
            <person name="Gouveia J.J.S."/>
            <person name="Souza R.F.S."/>
            <person name="Bertram B."/>
            <person name="Azevedo V."/>
            <person name="Costa M."/>
        </authorList>
    </citation>
    <scope>NUCLEOTIDE SEQUENCE [LARGE SCALE GENOMIC DNA]</scope>
    <source>
        <strain evidence="5 10">Cap 9.2</strain>
    </source>
</reference>
<reference evidence="7 8" key="1">
    <citation type="submission" date="2018-08" db="EMBL/GenBank/DDBJ databases">
        <title>A genome reference for cultivated species of the human gut microbiota.</title>
        <authorList>
            <person name="Zou Y."/>
            <person name="Xue W."/>
            <person name="Luo G."/>
        </authorList>
    </citation>
    <scope>NUCLEOTIDE SEQUENCE [LARGE SCALE GENOMIC DNA]</scope>
    <source>
        <strain evidence="7 8">OM08-17AT</strain>
    </source>
</reference>
<dbReference type="SUPFAM" id="SSF54909">
    <property type="entry name" value="Dimeric alpha+beta barrel"/>
    <property type="match status" value="2"/>
</dbReference>
<dbReference type="Gene3D" id="3.30.70.100">
    <property type="match status" value="2"/>
</dbReference>
<dbReference type="InterPro" id="IPR007138">
    <property type="entry name" value="ABM_dom"/>
</dbReference>
<dbReference type="EMBL" id="JAANHJ010000001">
    <property type="protein sequence ID" value="MCG6226680.1"/>
    <property type="molecule type" value="Genomic_DNA"/>
</dbReference>
<sequence>MTQINKLIDSQQPGTVLKMTAKEGKGEELFNLTNKMHYDGDPDGPIDWILCKDDHNPNILWAFEFYRDDASFKRHFDNPVIDEGHDKVIELLDDVPTRVVVYPEYSGKQSEKNSDLLIDSLQPGTVLKMTAKEGKGEELFNLTNKMHYNGDPDGPIDWVLCRAVDDPDVLWAFEFYKDDASFKRHFDNPVIDEGHDKVIELLADMPMRVEVHAMYSSKKV</sequence>
<keyword evidence="10" id="KW-1185">Reference proteome</keyword>
<evidence type="ECO:0000313" key="10">
    <source>
        <dbReference type="Proteomes" id="UP000814367"/>
    </source>
</evidence>
<comment type="caution">
    <text evidence="7">The sequence shown here is derived from an EMBL/GenBank/DDBJ whole genome shotgun (WGS) entry which is preliminary data.</text>
</comment>
<evidence type="ECO:0000313" key="7">
    <source>
        <dbReference type="EMBL" id="RGM30398.1"/>
    </source>
</evidence>
<organism evidence="7 8">
    <name type="scientific">Staphylococcus warneri</name>
    <dbReference type="NCBI Taxonomy" id="1292"/>
    <lineage>
        <taxon>Bacteria</taxon>
        <taxon>Bacillati</taxon>
        <taxon>Bacillota</taxon>
        <taxon>Bacilli</taxon>
        <taxon>Bacillales</taxon>
        <taxon>Staphylococcaceae</taxon>
        <taxon>Staphylococcus</taxon>
    </lineage>
</organism>
<evidence type="ECO:0000259" key="4">
    <source>
        <dbReference type="PROSITE" id="PS51725"/>
    </source>
</evidence>
<evidence type="ECO:0000256" key="1">
    <source>
        <dbReference type="ARBA" id="ARBA00009267"/>
    </source>
</evidence>
<dbReference type="Proteomes" id="UP000814367">
    <property type="component" value="Unassembled WGS sequence"/>
</dbReference>
<protein>
    <recommendedName>
        <fullName evidence="2">Signal transduction protein TRAP</fullName>
    </recommendedName>
    <alternativeName>
        <fullName evidence="3">Target of RNAIII-activating protein</fullName>
    </alternativeName>
</protein>
<evidence type="ECO:0000256" key="3">
    <source>
        <dbReference type="ARBA" id="ARBA00032861"/>
    </source>
</evidence>
<evidence type="ECO:0000313" key="9">
    <source>
        <dbReference type="Proteomes" id="UP000481807"/>
    </source>
</evidence>
<dbReference type="EMBL" id="QXWP01000004">
    <property type="protein sequence ID" value="NBH30946.1"/>
    <property type="molecule type" value="Genomic_DNA"/>
</dbReference>
<dbReference type="Proteomes" id="UP000261016">
    <property type="component" value="Unassembled WGS sequence"/>
</dbReference>
<dbReference type="EMBL" id="QSTD01000003">
    <property type="protein sequence ID" value="RGM30398.1"/>
    <property type="molecule type" value="Genomic_DNA"/>
</dbReference>